<dbReference type="InterPro" id="IPR000835">
    <property type="entry name" value="HTH_MarR-typ"/>
</dbReference>
<name>A0ABM9N6Q0_9LACO</name>
<dbReference type="PROSITE" id="PS01117">
    <property type="entry name" value="HTH_MARR_1"/>
    <property type="match status" value="1"/>
</dbReference>
<protein>
    <submittedName>
        <fullName evidence="5">MarR family (MarR)</fullName>
    </submittedName>
</protein>
<dbReference type="Gene3D" id="1.10.10.10">
    <property type="entry name" value="Winged helix-like DNA-binding domain superfamily/Winged helix DNA-binding domain"/>
    <property type="match status" value="1"/>
</dbReference>
<organism evidence="5 6">
    <name type="scientific">Eupransor demetentiae</name>
    <dbReference type="NCBI Taxonomy" id="3109584"/>
    <lineage>
        <taxon>Bacteria</taxon>
        <taxon>Bacillati</taxon>
        <taxon>Bacillota</taxon>
        <taxon>Bacilli</taxon>
        <taxon>Lactobacillales</taxon>
        <taxon>Lactobacillaceae</taxon>
        <taxon>Eupransor</taxon>
    </lineage>
</organism>
<comment type="caution">
    <text evidence="5">The sequence shown here is derived from an EMBL/GenBank/DDBJ whole genome shotgun (WGS) entry which is preliminary data.</text>
</comment>
<dbReference type="Pfam" id="PF01047">
    <property type="entry name" value="MarR"/>
    <property type="match status" value="1"/>
</dbReference>
<keyword evidence="3" id="KW-0804">Transcription</keyword>
<reference evidence="5 6" key="1">
    <citation type="submission" date="2024-01" db="EMBL/GenBank/DDBJ databases">
        <authorList>
            <person name="Botero Cardona J."/>
        </authorList>
    </citation>
    <scope>NUCLEOTIDE SEQUENCE [LARGE SCALE GENOMIC DNA]</scope>
    <source>
        <strain evidence="5 6">LMG 33000</strain>
    </source>
</reference>
<keyword evidence="1" id="KW-0805">Transcription regulation</keyword>
<evidence type="ECO:0000256" key="1">
    <source>
        <dbReference type="ARBA" id="ARBA00023015"/>
    </source>
</evidence>
<evidence type="ECO:0000256" key="2">
    <source>
        <dbReference type="ARBA" id="ARBA00023125"/>
    </source>
</evidence>
<evidence type="ECO:0000313" key="6">
    <source>
        <dbReference type="Proteomes" id="UP001314241"/>
    </source>
</evidence>
<dbReference type="SUPFAM" id="SSF46785">
    <property type="entry name" value="Winged helix' DNA-binding domain"/>
    <property type="match status" value="1"/>
</dbReference>
<dbReference type="PANTHER" id="PTHR35790">
    <property type="entry name" value="HTH-TYPE TRANSCRIPTIONAL REGULATOR PCHR"/>
    <property type="match status" value="1"/>
</dbReference>
<dbReference type="InterPro" id="IPR011991">
    <property type="entry name" value="ArsR-like_HTH"/>
</dbReference>
<evidence type="ECO:0000259" key="4">
    <source>
        <dbReference type="PROSITE" id="PS50995"/>
    </source>
</evidence>
<dbReference type="Proteomes" id="UP001314241">
    <property type="component" value="Unassembled WGS sequence"/>
</dbReference>
<gene>
    <name evidence="5" type="ORF">R54876_GBNLAHCA_01469</name>
</gene>
<dbReference type="InterPro" id="IPR036390">
    <property type="entry name" value="WH_DNA-bd_sf"/>
</dbReference>
<dbReference type="CDD" id="cd00090">
    <property type="entry name" value="HTH_ARSR"/>
    <property type="match status" value="1"/>
</dbReference>
<keyword evidence="6" id="KW-1185">Reference proteome</keyword>
<proteinExistence type="predicted"/>
<dbReference type="InterPro" id="IPR052067">
    <property type="entry name" value="Metal_resp_HTH_trans_reg"/>
</dbReference>
<sequence length="146" mass="16282">MDYCHGIITNLNHLIQTYASSAEMMPLDADGKPLPANQGHLLMLLLEKGAQSNADLAEATQLSRPAITKTIKALIKQDAVTESVSPEDKRSRFYQLTATGRELAEQHKATHEKMQARIHTVMQDYPLDQQAAIAQFLEQINRKDPS</sequence>
<dbReference type="SMART" id="SM00347">
    <property type="entry name" value="HTH_MARR"/>
    <property type="match status" value="1"/>
</dbReference>
<accession>A0ABM9N6Q0</accession>
<dbReference type="EMBL" id="CAWVOH010000004">
    <property type="protein sequence ID" value="CAK8054886.1"/>
    <property type="molecule type" value="Genomic_DNA"/>
</dbReference>
<evidence type="ECO:0000313" key="5">
    <source>
        <dbReference type="EMBL" id="CAK8054886.1"/>
    </source>
</evidence>
<dbReference type="InterPro" id="IPR023187">
    <property type="entry name" value="Tscrpt_reg_MarR-type_CS"/>
</dbReference>
<dbReference type="PANTHER" id="PTHR35790:SF4">
    <property type="entry name" value="HTH-TYPE TRANSCRIPTIONAL REGULATOR PCHR"/>
    <property type="match status" value="1"/>
</dbReference>
<feature type="domain" description="HTH marR-type" evidence="4">
    <location>
        <begin position="1"/>
        <end position="142"/>
    </location>
</feature>
<keyword evidence="2" id="KW-0238">DNA-binding</keyword>
<dbReference type="RefSeq" id="WP_349642431.1">
    <property type="nucleotide sequence ID" value="NZ_CAWVOH010000004.1"/>
</dbReference>
<dbReference type="PROSITE" id="PS50995">
    <property type="entry name" value="HTH_MARR_2"/>
    <property type="match status" value="1"/>
</dbReference>
<dbReference type="InterPro" id="IPR036388">
    <property type="entry name" value="WH-like_DNA-bd_sf"/>
</dbReference>
<evidence type="ECO:0000256" key="3">
    <source>
        <dbReference type="ARBA" id="ARBA00023163"/>
    </source>
</evidence>